<dbReference type="InterPro" id="IPR004493">
    <property type="entry name" value="Leu-tRNA-synth_Ia_arc/euk"/>
</dbReference>
<feature type="short sequence motif" description="'HIGH' region" evidence="8">
    <location>
        <begin position="38"/>
        <end position="48"/>
    </location>
</feature>
<dbReference type="HOGENOM" id="CLU_004174_0_0_2"/>
<comment type="similarity">
    <text evidence="1 8 9">Belongs to the class-I aminoacyl-tRNA synthetase family.</text>
</comment>
<dbReference type="EMBL" id="CP006577">
    <property type="protein sequence ID" value="AIG99388.1"/>
    <property type="molecule type" value="Genomic_DNA"/>
</dbReference>
<dbReference type="GeneID" id="24796145"/>
<organism evidence="12 13">
    <name type="scientific">Archaeoglobus fulgidus DSM 8774</name>
    <dbReference type="NCBI Taxonomy" id="1344584"/>
    <lineage>
        <taxon>Archaea</taxon>
        <taxon>Methanobacteriati</taxon>
        <taxon>Methanobacteriota</taxon>
        <taxon>Archaeoglobi</taxon>
        <taxon>Archaeoglobales</taxon>
        <taxon>Archaeoglobaceae</taxon>
        <taxon>Archaeoglobus</taxon>
    </lineage>
</organism>
<keyword evidence="3 8" id="KW-0436">Ligase</keyword>
<dbReference type="CDD" id="cd00812">
    <property type="entry name" value="LeuRS_core"/>
    <property type="match status" value="1"/>
</dbReference>
<dbReference type="InterPro" id="IPR013155">
    <property type="entry name" value="M/V/L/I-tRNA-synth_anticd-bd"/>
</dbReference>
<dbReference type="RefSeq" id="WP_010879908.1">
    <property type="nucleotide sequence ID" value="NZ_CP006577.1"/>
</dbReference>
<dbReference type="Gene3D" id="3.90.740.10">
    <property type="entry name" value="Valyl/Leucyl/Isoleucyl-tRNA synthetase, editing domain"/>
    <property type="match status" value="1"/>
</dbReference>
<dbReference type="InterPro" id="IPR009080">
    <property type="entry name" value="tRNAsynth_Ia_anticodon-bd"/>
</dbReference>
<dbReference type="InterPro" id="IPR002300">
    <property type="entry name" value="aa-tRNA-synth_Ia"/>
</dbReference>
<dbReference type="SMR" id="A0A075WP76"/>
<name>A0A075WP76_ARCFL</name>
<dbReference type="PROSITE" id="PS00178">
    <property type="entry name" value="AA_TRNA_LIGASE_I"/>
    <property type="match status" value="1"/>
</dbReference>
<evidence type="ECO:0000256" key="8">
    <source>
        <dbReference type="HAMAP-Rule" id="MF_00049"/>
    </source>
</evidence>
<dbReference type="Pfam" id="PF00133">
    <property type="entry name" value="tRNA-synt_1"/>
    <property type="match status" value="1"/>
</dbReference>
<dbReference type="Pfam" id="PF08264">
    <property type="entry name" value="Anticodon_1"/>
    <property type="match status" value="1"/>
</dbReference>
<proteinExistence type="inferred from homology"/>
<keyword evidence="6 8" id="KW-0648">Protein biosynthesis</keyword>
<evidence type="ECO:0000256" key="5">
    <source>
        <dbReference type="ARBA" id="ARBA00022840"/>
    </source>
</evidence>
<evidence type="ECO:0000256" key="4">
    <source>
        <dbReference type="ARBA" id="ARBA00022741"/>
    </source>
</evidence>
<evidence type="ECO:0000256" key="9">
    <source>
        <dbReference type="RuleBase" id="RU363035"/>
    </source>
</evidence>
<keyword evidence="4 8" id="KW-0547">Nucleotide-binding</keyword>
<dbReference type="InterPro" id="IPR001412">
    <property type="entry name" value="aa-tRNA-synth_I_CS"/>
</dbReference>
<dbReference type="NCBIfam" id="TIGR00395">
    <property type="entry name" value="leuS_arch"/>
    <property type="match status" value="1"/>
</dbReference>
<comment type="catalytic activity">
    <reaction evidence="8">
        <text>tRNA(Leu) + L-leucine + ATP = L-leucyl-tRNA(Leu) + AMP + diphosphate</text>
        <dbReference type="Rhea" id="RHEA:11688"/>
        <dbReference type="Rhea" id="RHEA-COMP:9613"/>
        <dbReference type="Rhea" id="RHEA-COMP:9622"/>
        <dbReference type="ChEBI" id="CHEBI:30616"/>
        <dbReference type="ChEBI" id="CHEBI:33019"/>
        <dbReference type="ChEBI" id="CHEBI:57427"/>
        <dbReference type="ChEBI" id="CHEBI:78442"/>
        <dbReference type="ChEBI" id="CHEBI:78494"/>
        <dbReference type="ChEBI" id="CHEBI:456215"/>
        <dbReference type="EC" id="6.1.1.4"/>
    </reaction>
</comment>
<dbReference type="Gene3D" id="3.40.50.620">
    <property type="entry name" value="HUPs"/>
    <property type="match status" value="1"/>
</dbReference>
<dbReference type="SUPFAM" id="SSF47323">
    <property type="entry name" value="Anticodon-binding domain of a subclass of class I aminoacyl-tRNA synthetases"/>
    <property type="match status" value="1"/>
</dbReference>
<dbReference type="KEGG" id="afg:AFULGI_00026860"/>
<evidence type="ECO:0000259" key="10">
    <source>
        <dbReference type="Pfam" id="PF00133"/>
    </source>
</evidence>
<sequence>MSDFRIIEEKWQKAWEKDRIFESDPNEKEKFFLTIPYPYLNGNLHAGHTRTFTIGDAFARYMRMKGYNVLFPLGFHVTGTPIIGLAELIAKRDERTIEVYTKYHDVPLEDLLQLTTPEKIVEYFSREALQALKSIGYSIDWRRVFTTTDEEYQRFIEWQYWKLKELGLIVKGTHPVRYCPHDQNPVEDHDLLAGEEATIVEFTVIKFRLEDGDLIFPCATLRPETVFGVTNIWVKPTTYVIAEVDGEKWFVSKEAYEKLTYTEKKVRLLEEVDASQFFGKYVIVPLVNRKVPILPAEFVDTDNATGVVMSVPAHAPFDLAAIEDLKRDEETLAKYGIDKSVVESIKPIVLIKTDIEGVPAEKLIRELGVKSQKDKELLDKATKTLYKKEYHTGIMLDNTMNYAGMKVSEAKERVHEDLVKLGLGDVFYEFSEKPVICRCGTKCVVKVVRDQWFLNYSNREWKEKVLNHLEKMRIIPDYYKEEFRNKIEWLRDKACARRKGLGTRIPWDKEWLIESLSDSTIYMAYYILAKYINAGLLKAENMTPEFLDYVLLGKGEVGKVAEASKLSVELIQQIRDDFEYWYPVDLRSSGKDLVANHLLFYLFHHVAIFPPDKWPRAIAVNGYVSLEGKKMSKSKGPLLTMKRAVQQYGADVTRLYILHAAEYDSDADWKSREVEGLANHLRRFYNLVKENYLKEVGELTTLDRWLVSRMQRAIKEVREAMDNLQTRRAVNAAFFELMNDVRWYLRRGGENLAIILDDWIKLLAPFAPHICEELWHLKHDSYVSLESYPEYDETRVDEEAERIEEYLRNLVEDIQEIKKFVSDAKEVYIAPAEDWKVKAAKVVAESGDVGEAMKQLMQDEELRKLGKEVSNFVKKIFKDRKKLMLVKEWEVLQQNLKFIENETGLKVILDTQRVPEEKRRQAVPGKPAIYVA</sequence>
<evidence type="ECO:0000313" key="12">
    <source>
        <dbReference type="EMBL" id="AIG99388.1"/>
    </source>
</evidence>
<dbReference type="EC" id="6.1.1.4" evidence="8"/>
<dbReference type="Gene3D" id="3.30.2320.20">
    <property type="entry name" value="Class I aminoacyl-tRNA synthetases (RS)"/>
    <property type="match status" value="1"/>
</dbReference>
<dbReference type="SUPFAM" id="SSF52374">
    <property type="entry name" value="Nucleotidylyl transferase"/>
    <property type="match status" value="1"/>
</dbReference>
<evidence type="ECO:0000313" key="13">
    <source>
        <dbReference type="Proteomes" id="UP000028501"/>
    </source>
</evidence>
<gene>
    <name evidence="8" type="primary">leuS</name>
    <name evidence="12" type="ORF">AFULGI_00026860</name>
</gene>
<dbReference type="GO" id="GO:0006429">
    <property type="term" value="P:leucyl-tRNA aminoacylation"/>
    <property type="evidence" value="ECO:0007669"/>
    <property type="project" value="UniProtKB-UniRule"/>
</dbReference>
<dbReference type="InterPro" id="IPR009008">
    <property type="entry name" value="Val/Leu/Ile-tRNA-synth_edit"/>
</dbReference>
<keyword evidence="2 8" id="KW-0963">Cytoplasm</keyword>
<dbReference type="Gene3D" id="1.10.10.720">
    <property type="entry name" value="leucyl-tRNA synthetase"/>
    <property type="match status" value="1"/>
</dbReference>
<dbReference type="Gene3D" id="1.10.730.10">
    <property type="entry name" value="Isoleucyl-tRNA Synthetase, Domain 1"/>
    <property type="match status" value="1"/>
</dbReference>
<feature type="binding site" evidence="8">
    <location>
        <position position="633"/>
    </location>
    <ligand>
        <name>ATP</name>
        <dbReference type="ChEBI" id="CHEBI:30616"/>
    </ligand>
</feature>
<accession>A0A075WP76</accession>
<dbReference type="GO" id="GO:0005737">
    <property type="term" value="C:cytoplasm"/>
    <property type="evidence" value="ECO:0007669"/>
    <property type="project" value="UniProtKB-SubCell"/>
</dbReference>
<dbReference type="InterPro" id="IPR020791">
    <property type="entry name" value="Leu-tRNA-lgase_arc"/>
</dbReference>
<dbReference type="NCBIfam" id="NF008957">
    <property type="entry name" value="PRK12300.1"/>
    <property type="match status" value="1"/>
</dbReference>
<dbReference type="CDD" id="cd07959">
    <property type="entry name" value="Anticodon_Ia_Leu_AEc"/>
    <property type="match status" value="1"/>
</dbReference>
<dbReference type="FunFam" id="1.10.730.10:FF:000051">
    <property type="entry name" value="Leucine--tRNA ligase"/>
    <property type="match status" value="1"/>
</dbReference>
<evidence type="ECO:0000256" key="7">
    <source>
        <dbReference type="ARBA" id="ARBA00023146"/>
    </source>
</evidence>
<protein>
    <recommendedName>
        <fullName evidence="8">Leucine--tRNA ligase</fullName>
        <ecNumber evidence="8">6.1.1.4</ecNumber>
    </recommendedName>
    <alternativeName>
        <fullName evidence="8">Leucyl-tRNA synthetase</fullName>
        <shortName evidence="8">LeuRS</shortName>
    </alternativeName>
</protein>
<evidence type="ECO:0000259" key="11">
    <source>
        <dbReference type="Pfam" id="PF08264"/>
    </source>
</evidence>
<keyword evidence="5 8" id="KW-0067">ATP-binding</keyword>
<dbReference type="HAMAP" id="MF_00049_A">
    <property type="entry name" value="Leu_tRNA_synth_A"/>
    <property type="match status" value="1"/>
</dbReference>
<dbReference type="Proteomes" id="UP000028501">
    <property type="component" value="Chromosome"/>
</dbReference>
<feature type="domain" description="Methionyl/Valyl/Leucyl/Isoleucyl-tRNA synthetase anticodon-binding" evidence="11">
    <location>
        <begin position="703"/>
        <end position="819"/>
    </location>
</feature>
<feature type="domain" description="Aminoacyl-tRNA synthetase class Ia" evidence="10">
    <location>
        <begin position="10"/>
        <end position="669"/>
    </location>
</feature>
<feature type="short sequence motif" description="'KMSKS' region" evidence="8">
    <location>
        <begin position="630"/>
        <end position="634"/>
    </location>
</feature>
<dbReference type="GO" id="GO:0004823">
    <property type="term" value="F:leucine-tRNA ligase activity"/>
    <property type="evidence" value="ECO:0007669"/>
    <property type="project" value="UniProtKB-UniRule"/>
</dbReference>
<dbReference type="GO" id="GO:0005524">
    <property type="term" value="F:ATP binding"/>
    <property type="evidence" value="ECO:0007669"/>
    <property type="project" value="UniProtKB-UniRule"/>
</dbReference>
<keyword evidence="7 8" id="KW-0030">Aminoacyl-tRNA synthetase</keyword>
<dbReference type="GO" id="GO:0002161">
    <property type="term" value="F:aminoacyl-tRNA deacylase activity"/>
    <property type="evidence" value="ECO:0007669"/>
    <property type="project" value="InterPro"/>
</dbReference>
<dbReference type="AlphaFoldDB" id="A0A075WP76"/>
<comment type="subcellular location">
    <subcellularLocation>
        <location evidence="8">Cytoplasm</location>
    </subcellularLocation>
</comment>
<evidence type="ECO:0000256" key="3">
    <source>
        <dbReference type="ARBA" id="ARBA00022598"/>
    </source>
</evidence>
<reference evidence="12 13" key="1">
    <citation type="submission" date="2013-07" db="EMBL/GenBank/DDBJ databases">
        <title>Genome of Archaeoglobus fulgidus.</title>
        <authorList>
            <person name="Fiebig A."/>
            <person name="Birkeland N.-K."/>
        </authorList>
    </citation>
    <scope>NUCLEOTIDE SEQUENCE [LARGE SCALE GENOMIC DNA]</scope>
    <source>
        <strain evidence="12 13">DSM 8774</strain>
    </source>
</reference>
<evidence type="ECO:0000256" key="2">
    <source>
        <dbReference type="ARBA" id="ARBA00022490"/>
    </source>
</evidence>
<dbReference type="SUPFAM" id="SSF50677">
    <property type="entry name" value="ValRS/IleRS/LeuRS editing domain"/>
    <property type="match status" value="1"/>
</dbReference>
<dbReference type="PANTHER" id="PTHR45794">
    <property type="entry name" value="LEUCYL-TRNA SYNTHETASE"/>
    <property type="match status" value="1"/>
</dbReference>
<dbReference type="InterPro" id="IPR014729">
    <property type="entry name" value="Rossmann-like_a/b/a_fold"/>
</dbReference>
<dbReference type="PANTHER" id="PTHR45794:SF1">
    <property type="entry name" value="LEUCINE--TRNA LIGASE, CYTOPLASMIC"/>
    <property type="match status" value="1"/>
</dbReference>
<evidence type="ECO:0000256" key="1">
    <source>
        <dbReference type="ARBA" id="ARBA00005594"/>
    </source>
</evidence>
<evidence type="ECO:0000256" key="6">
    <source>
        <dbReference type="ARBA" id="ARBA00022917"/>
    </source>
</evidence>